<dbReference type="Pfam" id="PF04748">
    <property type="entry name" value="Polysacc_deac_2"/>
    <property type="match status" value="1"/>
</dbReference>
<organism evidence="2">
    <name type="scientific">Candidatus Kentrum sp. DK</name>
    <dbReference type="NCBI Taxonomy" id="2126562"/>
    <lineage>
        <taxon>Bacteria</taxon>
        <taxon>Pseudomonadati</taxon>
        <taxon>Pseudomonadota</taxon>
        <taxon>Gammaproteobacteria</taxon>
        <taxon>Candidatus Kentrum</taxon>
    </lineage>
</organism>
<dbReference type="InterPro" id="IPR006837">
    <property type="entry name" value="Divergent_DAC"/>
</dbReference>
<feature type="region of interest" description="Disordered" evidence="1">
    <location>
        <begin position="23"/>
        <end position="50"/>
    </location>
</feature>
<accession>A0A450TA08</accession>
<dbReference type="PANTHER" id="PTHR30105">
    <property type="entry name" value="UNCHARACTERIZED YIBQ-RELATED"/>
    <property type="match status" value="1"/>
</dbReference>
<protein>
    <recommendedName>
        <fullName evidence="3">Divergent polysaccharide deacetylase</fullName>
    </recommendedName>
</protein>
<dbReference type="GO" id="GO:0005975">
    <property type="term" value="P:carbohydrate metabolic process"/>
    <property type="evidence" value="ECO:0007669"/>
    <property type="project" value="InterPro"/>
</dbReference>
<dbReference type="InterPro" id="IPR011330">
    <property type="entry name" value="Glyco_hydro/deAcase_b/a-brl"/>
</dbReference>
<dbReference type="AlphaFoldDB" id="A0A450TA08"/>
<proteinExistence type="predicted"/>
<dbReference type="SUPFAM" id="SSF88713">
    <property type="entry name" value="Glycoside hydrolase/deacetylase"/>
    <property type="match status" value="1"/>
</dbReference>
<dbReference type="Gene3D" id="3.20.20.370">
    <property type="entry name" value="Glycoside hydrolase/deacetylase"/>
    <property type="match status" value="1"/>
</dbReference>
<feature type="region of interest" description="Disordered" evidence="1">
    <location>
        <begin position="277"/>
        <end position="322"/>
    </location>
</feature>
<feature type="compositionally biased region" description="Polar residues" evidence="1">
    <location>
        <begin position="288"/>
        <end position="300"/>
    </location>
</feature>
<sequence length="322" mass="35137">MLLCFALHPGAVLAGTVLTFPQPEQDDSSPAMGAASPQEKTEKKIGDVSASPNQKPLISIIVDDLGYLRKAGFRALDLPGHVSFSFIPKAPHARELVDAAHARGKEILLHIPMESNDNRDLGKSGLTKKMTQTELTQSVCTSIQSMPHARGLSNHMGSLLTTRKTSMQWLMGAIRTCGPKDGRNLYFLDSHTTGGTVAAATAREYGIPTLERDVFLDHKPTADFIRGQLHELVRKAKKKGTALGIAHPYPETLKVLGRTLPGLKERGVRLVPVSMLLTRQTQRRQKSRSNAAHSGDNPPNGTRGVTMEPMPQAEPRHTRETE</sequence>
<evidence type="ECO:0000313" key="2">
    <source>
        <dbReference type="EMBL" id="VFJ63512.1"/>
    </source>
</evidence>
<name>A0A450TA08_9GAMM</name>
<reference evidence="2" key="1">
    <citation type="submission" date="2019-02" db="EMBL/GenBank/DDBJ databases">
        <authorList>
            <person name="Gruber-Vodicka R. H."/>
            <person name="Seah K. B. B."/>
        </authorList>
    </citation>
    <scope>NUCLEOTIDE SEQUENCE</scope>
    <source>
        <strain evidence="2">BECK_DK161</strain>
    </source>
</reference>
<dbReference type="EMBL" id="CAADEY010000108">
    <property type="protein sequence ID" value="VFJ63512.1"/>
    <property type="molecule type" value="Genomic_DNA"/>
</dbReference>
<dbReference type="CDD" id="cd10936">
    <property type="entry name" value="CE4_DAC2"/>
    <property type="match status" value="1"/>
</dbReference>
<evidence type="ECO:0008006" key="3">
    <source>
        <dbReference type="Google" id="ProtNLM"/>
    </source>
</evidence>
<evidence type="ECO:0000256" key="1">
    <source>
        <dbReference type="SAM" id="MobiDB-lite"/>
    </source>
</evidence>
<dbReference type="PANTHER" id="PTHR30105:SF2">
    <property type="entry name" value="DIVERGENT POLYSACCHARIDE DEACETYLASE SUPERFAMILY"/>
    <property type="match status" value="1"/>
</dbReference>
<gene>
    <name evidence="2" type="ORF">BECKDK2373C_GA0170839_110811</name>
</gene>